<dbReference type="PROSITE" id="PS51257">
    <property type="entry name" value="PROKAR_LIPOPROTEIN"/>
    <property type="match status" value="1"/>
</dbReference>
<keyword evidence="5 6" id="KW-0413">Isomerase</keyword>
<evidence type="ECO:0000313" key="8">
    <source>
        <dbReference type="EMBL" id="MCQ4925216.1"/>
    </source>
</evidence>
<organism evidence="8 9">
    <name type="scientific">Tissierella carlieri</name>
    <dbReference type="NCBI Taxonomy" id="689904"/>
    <lineage>
        <taxon>Bacteria</taxon>
        <taxon>Bacillati</taxon>
        <taxon>Bacillota</taxon>
        <taxon>Tissierellia</taxon>
        <taxon>Tissierellales</taxon>
        <taxon>Tissierellaceae</taxon>
        <taxon>Tissierella</taxon>
    </lineage>
</organism>
<dbReference type="Proteomes" id="UP001524478">
    <property type="component" value="Unassembled WGS sequence"/>
</dbReference>
<dbReference type="InterPro" id="IPR050245">
    <property type="entry name" value="PrsA_foldase"/>
</dbReference>
<protein>
    <recommendedName>
        <fullName evidence="2">peptidylprolyl isomerase</fullName>
        <ecNumber evidence="2">5.2.1.8</ecNumber>
    </recommendedName>
</protein>
<evidence type="ECO:0000256" key="4">
    <source>
        <dbReference type="ARBA" id="ARBA00023110"/>
    </source>
</evidence>
<proteinExistence type="predicted"/>
<dbReference type="PANTHER" id="PTHR47245">
    <property type="entry name" value="PEPTIDYLPROLYL ISOMERASE"/>
    <property type="match status" value="1"/>
</dbReference>
<comment type="catalytic activity">
    <reaction evidence="1">
        <text>[protein]-peptidylproline (omega=180) = [protein]-peptidylproline (omega=0)</text>
        <dbReference type="Rhea" id="RHEA:16237"/>
        <dbReference type="Rhea" id="RHEA-COMP:10747"/>
        <dbReference type="Rhea" id="RHEA-COMP:10748"/>
        <dbReference type="ChEBI" id="CHEBI:83833"/>
        <dbReference type="ChEBI" id="CHEBI:83834"/>
        <dbReference type="EC" id="5.2.1.8"/>
    </reaction>
</comment>
<dbReference type="InterPro" id="IPR000297">
    <property type="entry name" value="PPIase_PpiC"/>
</dbReference>
<evidence type="ECO:0000313" key="9">
    <source>
        <dbReference type="Proteomes" id="UP001524478"/>
    </source>
</evidence>
<keyword evidence="9" id="KW-1185">Reference proteome</keyword>
<dbReference type="Pfam" id="PF13616">
    <property type="entry name" value="Rotamase_3"/>
    <property type="match status" value="1"/>
</dbReference>
<dbReference type="RefSeq" id="WP_216560803.1">
    <property type="nucleotide sequence ID" value="NZ_JAHLOH010000043.1"/>
</dbReference>
<feature type="domain" description="PpiC" evidence="7">
    <location>
        <begin position="183"/>
        <end position="270"/>
    </location>
</feature>
<evidence type="ECO:0000256" key="5">
    <source>
        <dbReference type="ARBA" id="ARBA00023235"/>
    </source>
</evidence>
<comment type="caution">
    <text evidence="8">The sequence shown here is derived from an EMBL/GenBank/DDBJ whole genome shotgun (WGS) entry which is preliminary data.</text>
</comment>
<dbReference type="EMBL" id="JANGAC010000019">
    <property type="protein sequence ID" value="MCQ4925216.1"/>
    <property type="molecule type" value="Genomic_DNA"/>
</dbReference>
<keyword evidence="4 6" id="KW-0697">Rotamase</keyword>
<gene>
    <name evidence="8" type="ORF">NE686_19085</name>
</gene>
<keyword evidence="3" id="KW-0732">Signal</keyword>
<evidence type="ECO:0000256" key="2">
    <source>
        <dbReference type="ARBA" id="ARBA00013194"/>
    </source>
</evidence>
<evidence type="ECO:0000256" key="6">
    <source>
        <dbReference type="PROSITE-ProRule" id="PRU00278"/>
    </source>
</evidence>
<dbReference type="PANTHER" id="PTHR47245:SF1">
    <property type="entry name" value="FOLDASE PROTEIN PRSA"/>
    <property type="match status" value="1"/>
</dbReference>
<dbReference type="PROSITE" id="PS50198">
    <property type="entry name" value="PPIC_PPIASE_2"/>
    <property type="match status" value="1"/>
</dbReference>
<dbReference type="Pfam" id="PF13624">
    <property type="entry name" value="SurA_N_3"/>
    <property type="match status" value="1"/>
</dbReference>
<accession>A0ABT1SFH8</accession>
<reference evidence="8 9" key="1">
    <citation type="submission" date="2022-06" db="EMBL/GenBank/DDBJ databases">
        <title>Isolation of gut microbiota from human fecal samples.</title>
        <authorList>
            <person name="Pamer E.G."/>
            <person name="Barat B."/>
            <person name="Waligurski E."/>
            <person name="Medina S."/>
            <person name="Paddock L."/>
            <person name="Mostad J."/>
        </authorList>
    </citation>
    <scope>NUCLEOTIDE SEQUENCE [LARGE SCALE GENOMIC DNA]</scope>
    <source>
        <strain evidence="8 9">DFI.7.95</strain>
    </source>
</reference>
<sequence length="313" mass="35761">MNKTRSKRFLIIGLLLALILTVSGCNSKEEGLVAKVDGEGITVEEFESDFQVFKRIYEQQLGEDAMTQVGEDGRILGESLKENIIEKLIMERLVAKEAKDMNIEVTPEEIQKQMEEYITLMEGQEKFDEFLKSNQLSKEFFEENLRKELLFNKHREAFIDSTSIDEKEAKKYFDDNKENLVVVKASHILVKTEDEGKKVLERLKAGEDFGKLAEEVSIDKASALEGGSLNYFGKGDMIAEFEEAAFALNPGETSDLVHTEVGYHIIHVEDKKDTYEALKDDIIGLLKDNKYLEKIQKLRDNSKVKIYLDIKAK</sequence>
<evidence type="ECO:0000256" key="1">
    <source>
        <dbReference type="ARBA" id="ARBA00000971"/>
    </source>
</evidence>
<name>A0ABT1SFH8_9FIRM</name>
<evidence type="ECO:0000256" key="3">
    <source>
        <dbReference type="ARBA" id="ARBA00022729"/>
    </source>
</evidence>
<dbReference type="EC" id="5.2.1.8" evidence="2"/>
<evidence type="ECO:0000259" key="7">
    <source>
        <dbReference type="PROSITE" id="PS50198"/>
    </source>
</evidence>